<dbReference type="GO" id="GO:1902369">
    <property type="term" value="P:negative regulation of RNA catabolic process"/>
    <property type="evidence" value="ECO:0007669"/>
    <property type="project" value="TreeGrafter"/>
</dbReference>
<feature type="compositionally biased region" description="Basic and acidic residues" evidence="4">
    <location>
        <begin position="17"/>
        <end position="38"/>
    </location>
</feature>
<dbReference type="PANTHER" id="PTHR13471:SF0">
    <property type="entry name" value="NUCLEAR EXOSOME REGULATOR NRDE2"/>
    <property type="match status" value="1"/>
</dbReference>
<dbReference type="GO" id="GO:0031048">
    <property type="term" value="P:regulatory ncRNA-mediated heterochromatin formation"/>
    <property type="evidence" value="ECO:0007669"/>
    <property type="project" value="TreeGrafter"/>
</dbReference>
<comment type="similarity">
    <text evidence="2">Belongs to the NRDE2 family.</text>
</comment>
<dbReference type="InterPro" id="IPR013633">
    <property type="entry name" value="NRDE-2"/>
</dbReference>
<protein>
    <submittedName>
        <fullName evidence="5">DuF1740 family protein</fullName>
    </submittedName>
</protein>
<evidence type="ECO:0000256" key="2">
    <source>
        <dbReference type="ARBA" id="ARBA00009265"/>
    </source>
</evidence>
<accession>S9PY19</accession>
<reference evidence="5 6" key="1">
    <citation type="journal article" date="2011" name="Science">
        <title>Comparative functional genomics of the fission yeasts.</title>
        <authorList>
            <person name="Rhind N."/>
            <person name="Chen Z."/>
            <person name="Yassour M."/>
            <person name="Thompson D.A."/>
            <person name="Haas B.J."/>
            <person name="Habib N."/>
            <person name="Wapinski I."/>
            <person name="Roy S."/>
            <person name="Lin M.F."/>
            <person name="Heiman D.I."/>
            <person name="Young S.K."/>
            <person name="Furuya K."/>
            <person name="Guo Y."/>
            <person name="Pidoux A."/>
            <person name="Chen H.M."/>
            <person name="Robbertse B."/>
            <person name="Goldberg J.M."/>
            <person name="Aoki K."/>
            <person name="Bayne E.H."/>
            <person name="Berlin A.M."/>
            <person name="Desjardins C.A."/>
            <person name="Dobbs E."/>
            <person name="Dukaj L."/>
            <person name="Fan L."/>
            <person name="FitzGerald M.G."/>
            <person name="French C."/>
            <person name="Gujja S."/>
            <person name="Hansen K."/>
            <person name="Keifenheim D."/>
            <person name="Levin J.Z."/>
            <person name="Mosher R.A."/>
            <person name="Mueller C.A."/>
            <person name="Pfiffner J."/>
            <person name="Priest M."/>
            <person name="Russ C."/>
            <person name="Smialowska A."/>
            <person name="Swoboda P."/>
            <person name="Sykes S.M."/>
            <person name="Vaughn M."/>
            <person name="Vengrova S."/>
            <person name="Yoder R."/>
            <person name="Zeng Q."/>
            <person name="Allshire R."/>
            <person name="Baulcombe D."/>
            <person name="Birren B.W."/>
            <person name="Brown W."/>
            <person name="Ekwall K."/>
            <person name="Kellis M."/>
            <person name="Leatherwood J."/>
            <person name="Levin H."/>
            <person name="Margalit H."/>
            <person name="Martienssen R."/>
            <person name="Nieduszynski C.A."/>
            <person name="Spatafora J.W."/>
            <person name="Friedman N."/>
            <person name="Dalgaard J.Z."/>
            <person name="Baumann P."/>
            <person name="Niki H."/>
            <person name="Regev A."/>
            <person name="Nusbaum C."/>
        </authorList>
    </citation>
    <scope>NUCLEOTIDE SEQUENCE [LARGE SCALE GENOMIC DNA]</scope>
    <source>
        <strain evidence="6">yFS286</strain>
    </source>
</reference>
<feature type="region of interest" description="Disordered" evidence="4">
    <location>
        <begin position="1"/>
        <end position="45"/>
    </location>
</feature>
<gene>
    <name evidence="5" type="ORF">SOCG_00117</name>
</gene>
<dbReference type="eggNOG" id="KOG1972">
    <property type="taxonomic scope" value="Eukaryota"/>
</dbReference>
<dbReference type="HOGENOM" id="CLU_312419_0_0_1"/>
<comment type="subcellular location">
    <subcellularLocation>
        <location evidence="1">Nucleus</location>
    </subcellularLocation>
</comment>
<dbReference type="OMA" id="QEYARPN"/>
<evidence type="ECO:0000256" key="1">
    <source>
        <dbReference type="ARBA" id="ARBA00004123"/>
    </source>
</evidence>
<evidence type="ECO:0000313" key="6">
    <source>
        <dbReference type="Proteomes" id="UP000016088"/>
    </source>
</evidence>
<dbReference type="GO" id="GO:0071013">
    <property type="term" value="C:catalytic step 2 spliceosome"/>
    <property type="evidence" value="ECO:0007669"/>
    <property type="project" value="TreeGrafter"/>
</dbReference>
<sequence length="986" mass="114937">MLPKKDIPVPKFGSFKPIKDEKEKHTQKRERNQNDREFRHAKHKRSISLTDRDLQSLNIRYDTKGDRKVFFYGGIHKYSIPNYKRKSKVIMGSDPEEIIVRQMDEGIYLKNAMYVPNSEEINRSLIAASSLGSILREDEYLPFPENSANVAKDKSAVQSDPIRLKGTQNEIAQLQKELEKNSLNPSLWLRLCSLQKDLLLQEYARPNMSVREERSLRRSIHEIQISVLEKAIFFHNLSSTDIEQLATEYFKLGFSEWDSKTTQDRWEDLLSRYNISEKLWILYINFLISNVHSFSVESCLQTFSHCLGMINEKVSQIYEENKVLNEDVQKLEKTALYVLLRICYFAKDSGFFELAYAITQVNMEVNYFLPETMKLEELSYIKCELSKFWDSDKPKFGEPNALGWKNSSNAPSFSKEKFDDSQSSISTYDSFSQWTENEKRFQEQKPWREPKLARKLNSTDDPFRHVIFEDLKGFVFRFLSPKALLDLKYCVLNFYGLPVLPPEASNEHFFVSDPWFSSSSNIDNSAEGSEGVDGLVSSSRTLSPGFLEIYFPCSVDLPDFVSMVLKDFSKEEIDRLNGILYLLLQTVDDEYFAGLYIIFLEKLCQLEFNDQQYNLFSSTIKEILKKYESSVFVWICFAETEFMNGKVSLCEKIYATAYTMHSSKFSDLENAWFHKNWAMQKYFSNDELGFWNVLLHWFQIDQTCLSSTDKVGLAKKVSVLFQEERDCKKAINIGLVYLLLSIFIGIEPVYSTIEKCLLKVNSMDGITNEKLEYFYVLSLTAAMHDAKERELFSVMKMRPILEKAVQLFPNNVILWYVFSWFESKQQLQFRVKRKAWELVQTYQEKAIYPSYVCLMEEAKLSLEKMKSAVENILSIRGLDFITGFWKVYLNAVVSKADSNGMDSILGIRKSISQCPFRKDLYVYIFALLQSGNYTDEAKSFYLLMIEKGFRLHNEVASTILESTVMKHYLQLPQDSRVVLTEEYSNE</sequence>
<keyword evidence="6" id="KW-1185">Reference proteome</keyword>
<dbReference type="Proteomes" id="UP000016088">
    <property type="component" value="Unassembled WGS sequence"/>
</dbReference>
<evidence type="ECO:0000256" key="3">
    <source>
        <dbReference type="ARBA" id="ARBA00023242"/>
    </source>
</evidence>
<organism evidence="5 6">
    <name type="scientific">Schizosaccharomyces octosporus (strain yFS286)</name>
    <name type="common">Fission yeast</name>
    <name type="synonym">Octosporomyces octosporus</name>
    <dbReference type="NCBI Taxonomy" id="483514"/>
    <lineage>
        <taxon>Eukaryota</taxon>
        <taxon>Fungi</taxon>
        <taxon>Dikarya</taxon>
        <taxon>Ascomycota</taxon>
        <taxon>Taphrinomycotina</taxon>
        <taxon>Schizosaccharomycetes</taxon>
        <taxon>Schizosaccharomycetales</taxon>
        <taxon>Schizosaccharomycetaceae</taxon>
        <taxon>Schizosaccharomyces</taxon>
    </lineage>
</organism>
<dbReference type="EMBL" id="KE503207">
    <property type="protein sequence ID" value="EPX72353.1"/>
    <property type="molecule type" value="Genomic_DNA"/>
</dbReference>
<dbReference type="PANTHER" id="PTHR13471">
    <property type="entry name" value="TETRATRICOPEPTIDE-LIKE HELICAL"/>
    <property type="match status" value="1"/>
</dbReference>
<proteinExistence type="inferred from homology"/>
<dbReference type="Pfam" id="PF08424">
    <property type="entry name" value="NRDE-2"/>
    <property type="match status" value="1"/>
</dbReference>
<dbReference type="VEuPathDB" id="FungiDB:SOCG_00117"/>
<dbReference type="RefSeq" id="XP_013017991.1">
    <property type="nucleotide sequence ID" value="XM_013162537.1"/>
</dbReference>
<name>S9PY19_SCHOY</name>
<dbReference type="OrthoDB" id="297219at2759"/>
<evidence type="ECO:0000256" key="4">
    <source>
        <dbReference type="SAM" id="MobiDB-lite"/>
    </source>
</evidence>
<dbReference type="GeneID" id="25029101"/>
<dbReference type="AlphaFoldDB" id="S9PY19"/>
<keyword evidence="3" id="KW-0539">Nucleus</keyword>
<evidence type="ECO:0000313" key="5">
    <source>
        <dbReference type="EMBL" id="EPX72353.1"/>
    </source>
</evidence>